<feature type="compositionally biased region" description="Low complexity" evidence="1">
    <location>
        <begin position="83"/>
        <end position="92"/>
    </location>
</feature>
<comment type="caution">
    <text evidence="3">The sequence shown here is derived from an EMBL/GenBank/DDBJ whole genome shotgun (WGS) entry which is preliminary data.</text>
</comment>
<name>A0A0B8ZRC6_9SPHN</name>
<feature type="region of interest" description="Disordered" evidence="1">
    <location>
        <begin position="129"/>
        <end position="150"/>
    </location>
</feature>
<dbReference type="EMBL" id="JRVC01000002">
    <property type="protein sequence ID" value="KHS49045.1"/>
    <property type="molecule type" value="Genomic_DNA"/>
</dbReference>
<reference evidence="3 4" key="1">
    <citation type="submission" date="2014-10" db="EMBL/GenBank/DDBJ databases">
        <title>Draft genome sequence of Novosphingobium subterraneum DSM 12447.</title>
        <authorList>
            <person name="Gan H.M."/>
            <person name="Gan H.Y."/>
            <person name="Savka M.A."/>
        </authorList>
    </citation>
    <scope>NUCLEOTIDE SEQUENCE [LARGE SCALE GENOMIC DNA]</scope>
    <source>
        <strain evidence="3 4">DSM 12447</strain>
    </source>
</reference>
<feature type="transmembrane region" description="Helical" evidence="2">
    <location>
        <begin position="21"/>
        <end position="39"/>
    </location>
</feature>
<dbReference type="PATRIC" id="fig|48936.3.peg.488"/>
<feature type="region of interest" description="Disordered" evidence="1">
    <location>
        <begin position="63"/>
        <end position="103"/>
    </location>
</feature>
<keyword evidence="2" id="KW-0812">Transmembrane</keyword>
<keyword evidence="4" id="KW-1185">Reference proteome</keyword>
<dbReference type="Proteomes" id="UP000031338">
    <property type="component" value="Unassembled WGS sequence"/>
</dbReference>
<keyword evidence="2" id="KW-1133">Transmembrane helix</keyword>
<feature type="compositionally biased region" description="Basic and acidic residues" evidence="1">
    <location>
        <begin position="66"/>
        <end position="82"/>
    </location>
</feature>
<accession>A0A0B8ZRC6</accession>
<dbReference type="RefSeq" id="WP_052241867.1">
    <property type="nucleotide sequence ID" value="NZ_JRVC01000002.1"/>
</dbReference>
<keyword evidence="2" id="KW-0472">Membrane</keyword>
<gene>
    <name evidence="3" type="ORF">NJ75_00478</name>
</gene>
<proteinExistence type="predicted"/>
<dbReference type="AlphaFoldDB" id="A0A0B8ZRC6"/>
<dbReference type="STRING" id="48936.NJ75_00478"/>
<protein>
    <submittedName>
        <fullName evidence="3">Uncharacterized protein</fullName>
    </submittedName>
</protein>
<organism evidence="3 4">
    <name type="scientific">Novosphingobium subterraneum</name>
    <dbReference type="NCBI Taxonomy" id="48936"/>
    <lineage>
        <taxon>Bacteria</taxon>
        <taxon>Pseudomonadati</taxon>
        <taxon>Pseudomonadota</taxon>
        <taxon>Alphaproteobacteria</taxon>
        <taxon>Sphingomonadales</taxon>
        <taxon>Sphingomonadaceae</taxon>
        <taxon>Novosphingobium</taxon>
    </lineage>
</organism>
<evidence type="ECO:0000313" key="3">
    <source>
        <dbReference type="EMBL" id="KHS49045.1"/>
    </source>
</evidence>
<evidence type="ECO:0000313" key="4">
    <source>
        <dbReference type="Proteomes" id="UP000031338"/>
    </source>
</evidence>
<sequence length="259" mass="28194">MVAPRNVMAKQGYQASSRERAGAMAFAAVTTLLVFLIMWRMGAVTGFGDGKGTHLTAIDLSAQGQDEEKAQKQEQKRQKQAESAEAAVSQPVAAPPQVPVPGKVEWPEGFIELSRNDYRATDISNMKRAESGGAQRVGAGSPGDSASVGQGPGGVRLFAAQWYREPTDAEIGPYLPQRRMQGDWAMIACRTVEKYHVEDCQELGESPPGSGLARAIRQASWQFLVRPPKVNGKPQIGEWVRIRFDFRAKKGDPDRQVAG</sequence>
<evidence type="ECO:0000256" key="2">
    <source>
        <dbReference type="SAM" id="Phobius"/>
    </source>
</evidence>
<evidence type="ECO:0000256" key="1">
    <source>
        <dbReference type="SAM" id="MobiDB-lite"/>
    </source>
</evidence>